<dbReference type="InterPro" id="IPR047248">
    <property type="entry name" value="Ajuba-like_LIM3"/>
</dbReference>
<dbReference type="GO" id="GO:0035331">
    <property type="term" value="P:negative regulation of hippo signaling"/>
    <property type="evidence" value="ECO:0007669"/>
    <property type="project" value="TreeGrafter"/>
</dbReference>
<dbReference type="Gene3D" id="2.10.110.10">
    <property type="entry name" value="Cysteine Rich Protein"/>
    <property type="match status" value="3"/>
</dbReference>
<feature type="compositionally biased region" description="Gly residues" evidence="6">
    <location>
        <begin position="27"/>
        <end position="38"/>
    </location>
</feature>
<proteinExistence type="predicted"/>
<feature type="domain" description="LIM zinc-binding" evidence="7">
    <location>
        <begin position="688"/>
        <end position="756"/>
    </location>
</feature>
<dbReference type="FunFam" id="2.10.110.10:FF:000037">
    <property type="entry name" value="LIM domain-containing protein 1"/>
    <property type="match status" value="1"/>
</dbReference>
<dbReference type="PANTHER" id="PTHR24219:SF4">
    <property type="entry name" value="LIM DOMAIN-CONTAINING PROTEIN JUB"/>
    <property type="match status" value="1"/>
</dbReference>
<dbReference type="SUPFAM" id="SSF57716">
    <property type="entry name" value="Glucocorticoid receptor-like (DNA-binding domain)"/>
    <property type="match status" value="2"/>
</dbReference>
<keyword evidence="4 5" id="KW-0440">LIM domain</keyword>
<dbReference type="Pfam" id="PF00412">
    <property type="entry name" value="LIM"/>
    <property type="match status" value="3"/>
</dbReference>
<keyword evidence="9" id="KW-1185">Reference proteome</keyword>
<feature type="compositionally biased region" description="Low complexity" evidence="6">
    <location>
        <begin position="353"/>
        <end position="367"/>
    </location>
</feature>
<dbReference type="STRING" id="7168.A0A182N9V3"/>
<feature type="compositionally biased region" description="Low complexity" evidence="6">
    <location>
        <begin position="323"/>
        <end position="339"/>
    </location>
</feature>
<name>A0A182N9V3_9DIPT</name>
<dbReference type="GO" id="GO:0003714">
    <property type="term" value="F:transcription corepressor activity"/>
    <property type="evidence" value="ECO:0007669"/>
    <property type="project" value="TreeGrafter"/>
</dbReference>
<reference evidence="9" key="1">
    <citation type="submission" date="2013-03" db="EMBL/GenBank/DDBJ databases">
        <title>The Genome Sequence of Anopheles dirus WRAIR2.</title>
        <authorList>
            <consortium name="The Broad Institute Genomics Platform"/>
            <person name="Neafsey D.E."/>
            <person name="Walton C."/>
            <person name="Walker B."/>
            <person name="Young S.K."/>
            <person name="Zeng Q."/>
            <person name="Gargeya S."/>
            <person name="Fitzgerald M."/>
            <person name="Haas B."/>
            <person name="Abouelleil A."/>
            <person name="Allen A.W."/>
            <person name="Alvarado L."/>
            <person name="Arachchi H.M."/>
            <person name="Berlin A.M."/>
            <person name="Chapman S.B."/>
            <person name="Gainer-Dewar J."/>
            <person name="Goldberg J."/>
            <person name="Griggs A."/>
            <person name="Gujja S."/>
            <person name="Hansen M."/>
            <person name="Howarth C."/>
            <person name="Imamovic A."/>
            <person name="Ireland A."/>
            <person name="Larimer J."/>
            <person name="McCowan C."/>
            <person name="Murphy C."/>
            <person name="Pearson M."/>
            <person name="Poon T.W."/>
            <person name="Priest M."/>
            <person name="Roberts A."/>
            <person name="Saif S."/>
            <person name="Shea T."/>
            <person name="Sisk P."/>
            <person name="Sykes S."/>
            <person name="Wortman J."/>
            <person name="Nusbaum C."/>
            <person name="Birren B."/>
        </authorList>
    </citation>
    <scope>NUCLEOTIDE SEQUENCE [LARGE SCALE GENOMIC DNA]</scope>
    <source>
        <strain evidence="9">WRAIR2</strain>
    </source>
</reference>
<evidence type="ECO:0000259" key="7">
    <source>
        <dbReference type="PROSITE" id="PS50023"/>
    </source>
</evidence>
<evidence type="ECO:0000256" key="4">
    <source>
        <dbReference type="ARBA" id="ARBA00023038"/>
    </source>
</evidence>
<feature type="region of interest" description="Disordered" evidence="6">
    <location>
        <begin position="149"/>
        <end position="199"/>
    </location>
</feature>
<dbReference type="VEuPathDB" id="VectorBase:ADIR004429"/>
<dbReference type="GO" id="GO:0005634">
    <property type="term" value="C:nucleus"/>
    <property type="evidence" value="ECO:0007669"/>
    <property type="project" value="TreeGrafter"/>
</dbReference>
<dbReference type="CDD" id="cd09352">
    <property type="entry name" value="LIM1_Ajuba_like"/>
    <property type="match status" value="1"/>
</dbReference>
<feature type="compositionally biased region" description="Polar residues" evidence="6">
    <location>
        <begin position="390"/>
        <end position="400"/>
    </location>
</feature>
<dbReference type="GO" id="GO:0005667">
    <property type="term" value="C:transcription regulator complex"/>
    <property type="evidence" value="ECO:0007669"/>
    <property type="project" value="TreeGrafter"/>
</dbReference>
<feature type="region of interest" description="Disordered" evidence="6">
    <location>
        <begin position="493"/>
        <end position="537"/>
    </location>
</feature>
<feature type="compositionally biased region" description="Polar residues" evidence="6">
    <location>
        <begin position="342"/>
        <end position="352"/>
    </location>
</feature>
<dbReference type="Proteomes" id="UP000075884">
    <property type="component" value="Unassembled WGS sequence"/>
</dbReference>
<dbReference type="InterPro" id="IPR001781">
    <property type="entry name" value="Znf_LIM"/>
</dbReference>
<reference evidence="8" key="2">
    <citation type="submission" date="2020-05" db="UniProtKB">
        <authorList>
            <consortium name="EnsemblMetazoa"/>
        </authorList>
    </citation>
    <scope>IDENTIFICATION</scope>
    <source>
        <strain evidence="8">WRAIR2</strain>
    </source>
</reference>
<evidence type="ECO:0000313" key="8">
    <source>
        <dbReference type="EnsemblMetazoa" id="ADIR004429-PA"/>
    </source>
</evidence>
<keyword evidence="3 5" id="KW-0862">Zinc</keyword>
<feature type="region of interest" description="Disordered" evidence="6">
    <location>
        <begin position="299"/>
        <end position="367"/>
    </location>
</feature>
<evidence type="ECO:0000313" key="9">
    <source>
        <dbReference type="Proteomes" id="UP000075884"/>
    </source>
</evidence>
<feature type="compositionally biased region" description="Low complexity" evidence="6">
    <location>
        <begin position="401"/>
        <end position="417"/>
    </location>
</feature>
<evidence type="ECO:0000256" key="2">
    <source>
        <dbReference type="ARBA" id="ARBA00022737"/>
    </source>
</evidence>
<dbReference type="GO" id="GO:0000932">
    <property type="term" value="C:P-body"/>
    <property type="evidence" value="ECO:0007669"/>
    <property type="project" value="TreeGrafter"/>
</dbReference>
<dbReference type="CDD" id="cd09355">
    <property type="entry name" value="LIM2_Ajuba_like"/>
    <property type="match status" value="1"/>
</dbReference>
<dbReference type="InterPro" id="IPR047245">
    <property type="entry name" value="Ajuba-like_LIM1"/>
</dbReference>
<dbReference type="GO" id="GO:0001666">
    <property type="term" value="P:response to hypoxia"/>
    <property type="evidence" value="ECO:0007669"/>
    <property type="project" value="TreeGrafter"/>
</dbReference>
<feature type="region of interest" description="Disordered" evidence="6">
    <location>
        <begin position="390"/>
        <end position="417"/>
    </location>
</feature>
<dbReference type="InterPro" id="IPR047247">
    <property type="entry name" value="Ajuba-like_LIM2"/>
</dbReference>
<dbReference type="GO" id="GO:0005912">
    <property type="term" value="C:adherens junction"/>
    <property type="evidence" value="ECO:0007669"/>
    <property type="project" value="TreeGrafter"/>
</dbReference>
<feature type="compositionally biased region" description="Polar residues" evidence="6">
    <location>
        <begin position="44"/>
        <end position="57"/>
    </location>
</feature>
<feature type="domain" description="LIM zinc-binding" evidence="7">
    <location>
        <begin position="562"/>
        <end position="623"/>
    </location>
</feature>
<feature type="compositionally biased region" description="Low complexity" evidence="6">
    <location>
        <begin position="303"/>
        <end position="316"/>
    </location>
</feature>
<evidence type="ECO:0000256" key="1">
    <source>
        <dbReference type="ARBA" id="ARBA00022723"/>
    </source>
</evidence>
<protein>
    <recommendedName>
        <fullName evidence="7">LIM zinc-binding domain-containing protein</fullName>
    </recommendedName>
</protein>
<dbReference type="FunFam" id="2.10.110.10:FF:000028">
    <property type="entry name" value="LIM domain-containing protein 1"/>
    <property type="match status" value="1"/>
</dbReference>
<dbReference type="EnsemblMetazoa" id="ADIR004429-RA">
    <property type="protein sequence ID" value="ADIR004429-PA"/>
    <property type="gene ID" value="ADIR004429"/>
</dbReference>
<evidence type="ECO:0000256" key="3">
    <source>
        <dbReference type="ARBA" id="ARBA00022833"/>
    </source>
</evidence>
<evidence type="ECO:0000256" key="5">
    <source>
        <dbReference type="PROSITE-ProRule" id="PRU00125"/>
    </source>
</evidence>
<keyword evidence="2" id="KW-0677">Repeat</keyword>
<dbReference type="AlphaFoldDB" id="A0A182N9V3"/>
<dbReference type="PROSITE" id="PS50023">
    <property type="entry name" value="LIM_DOMAIN_2"/>
    <property type="match status" value="3"/>
</dbReference>
<feature type="compositionally biased region" description="Low complexity" evidence="6">
    <location>
        <begin position="149"/>
        <end position="169"/>
    </location>
</feature>
<dbReference type="SMART" id="SM00132">
    <property type="entry name" value="LIM"/>
    <property type="match status" value="3"/>
</dbReference>
<organism evidence="8 9">
    <name type="scientific">Anopheles dirus</name>
    <dbReference type="NCBI Taxonomy" id="7168"/>
    <lineage>
        <taxon>Eukaryota</taxon>
        <taxon>Metazoa</taxon>
        <taxon>Ecdysozoa</taxon>
        <taxon>Arthropoda</taxon>
        <taxon>Hexapoda</taxon>
        <taxon>Insecta</taxon>
        <taxon>Pterygota</taxon>
        <taxon>Neoptera</taxon>
        <taxon>Endopterygota</taxon>
        <taxon>Diptera</taxon>
        <taxon>Nematocera</taxon>
        <taxon>Culicoidea</taxon>
        <taxon>Culicidae</taxon>
        <taxon>Anophelinae</taxon>
        <taxon>Anopheles</taxon>
    </lineage>
</organism>
<keyword evidence="1 5" id="KW-0479">Metal-binding</keyword>
<dbReference type="PANTHER" id="PTHR24219">
    <property type="entry name" value="LIM DOMAIN-CONTAINING PROTEIN JUB"/>
    <property type="match status" value="1"/>
</dbReference>
<dbReference type="GO" id="GO:0007010">
    <property type="term" value="P:cytoskeleton organization"/>
    <property type="evidence" value="ECO:0007669"/>
    <property type="project" value="TreeGrafter"/>
</dbReference>
<feature type="region of interest" description="Disordered" evidence="6">
    <location>
        <begin position="25"/>
        <end position="57"/>
    </location>
</feature>
<sequence length="775" mass="82803">MSSNQMHTQSPDAALIARMHQMRLDAEGGGGGSGGAGKMIGSLARSNRPSGQDAVSENNGYGTGIIRAAVPCANLGERTVAVSVPAMVNMMNDYRMYDRYQNQMLAAEAAGSKFPPVQQSSSAHATGPIPTSAAMVGGGVNNVSASGGSYQYRVNNSPTHSMSNSSHHSGSGGGTIPRASNSSVGPMPQQQQQQQQHHYYDSRYQTVYENIDCYPTATQQQQQSQQQSIDAMYDNRKFESHNIKAQPQVPAGAANQPYVLANGVVITGREHPGMMNMAGRYAHTPQPPEVTAAEQPPIYENLQSPPSAGQQAQPQATKGSMQKSPKLASSSAPSLPPKSTEALKTQQKNNHNSPSRSSSISGSSSVGKSFVEDINGSDYVCMTSGTKYNNSGSSTLQSMKTTTSPVASPPGTATAPTSTAAIMPVQVGQERQYATLQEMEVAKNQLANSNAKGAGASTVGSKMVANGGSSHGGHSNMLGTVVAGGNVTMAMGLRGAVSPTPSQLSTGSGSGKPKGLTKNLLPYNVTPPRPTGPTEAERKIEELTRQLEEEMEKNEEQGEYFGICHTCKEKVTGAGAACQAMGNLYHTNCFICCSCGRALRGKAFYNVHGRVYCEEDYMYSGFQQTAEKCAICGHLIMEMILQAMGKSYHPGCFRCCVCNECLDGVPFTVDVDNKIYCVNDYHSMFAPKCASCGKGITPMEGTEDTVRVVAMDKDFHVDCYICEECGMQLTDESDKRCYPYEGRLMCRSCHIQKISLQDRRGRIVEPVSATYQYMG</sequence>
<feature type="domain" description="LIM zinc-binding" evidence="7">
    <location>
        <begin position="627"/>
        <end position="687"/>
    </location>
</feature>
<evidence type="ECO:0000256" key="6">
    <source>
        <dbReference type="SAM" id="MobiDB-lite"/>
    </source>
</evidence>
<dbReference type="CDD" id="cd09438">
    <property type="entry name" value="LIM3_Ajuba_like"/>
    <property type="match status" value="1"/>
</dbReference>
<dbReference type="InterPro" id="IPR047172">
    <property type="entry name" value="Ajuba-like"/>
</dbReference>
<accession>A0A182N9V3</accession>
<dbReference type="GO" id="GO:0046872">
    <property type="term" value="F:metal ion binding"/>
    <property type="evidence" value="ECO:0007669"/>
    <property type="project" value="UniProtKB-KW"/>
</dbReference>